<dbReference type="InterPro" id="IPR000253">
    <property type="entry name" value="FHA_dom"/>
</dbReference>
<dbReference type="RefSeq" id="WP_071176553.1">
    <property type="nucleotide sequence ID" value="NZ_CP017831.1"/>
</dbReference>
<dbReference type="AlphaFoldDB" id="A0A1D9P2S0"/>
<dbReference type="PROSITE" id="PS50006">
    <property type="entry name" value="FHA_DOMAIN"/>
    <property type="match status" value="1"/>
</dbReference>
<evidence type="ECO:0000259" key="1">
    <source>
        <dbReference type="PROSITE" id="PS50006"/>
    </source>
</evidence>
<accession>A0A1D9P2S0</accession>
<protein>
    <recommendedName>
        <fullName evidence="1">FHA domain-containing protein</fullName>
    </recommendedName>
</protein>
<proteinExistence type="predicted"/>
<evidence type="ECO:0000313" key="2">
    <source>
        <dbReference type="EMBL" id="AOZ96896.1"/>
    </source>
</evidence>
<sequence>MVQHQQHALWLISRQHAAINVMPDGTYIEDLGSTNAKVINHVEIDVIVRCRQLEKALILQLRKLVFKQLRVLLMWDCIRQDIRIPIKK</sequence>
<dbReference type="OrthoDB" id="277520at2"/>
<dbReference type="Proteomes" id="UP000179284">
    <property type="component" value="Chromosome I"/>
</dbReference>
<keyword evidence="3" id="KW-1185">Reference proteome</keyword>
<dbReference type="SUPFAM" id="SSF49879">
    <property type="entry name" value="SMAD/FHA domain"/>
    <property type="match status" value="1"/>
</dbReference>
<reference evidence="3" key="1">
    <citation type="submission" date="2016-10" db="EMBL/GenBank/DDBJ databases">
        <title>The complete genome sequence of the rumen bacterium Butyrivibrio hungatei MB2003.</title>
        <authorList>
            <person name="Palevich N."/>
            <person name="Kelly W.J."/>
            <person name="Leahy S.C."/>
            <person name="Altermann E."/>
            <person name="Rakonjac J."/>
            <person name="Attwood G.T."/>
        </authorList>
    </citation>
    <scope>NUCLEOTIDE SEQUENCE [LARGE SCALE GENOMIC DNA]</scope>
    <source>
        <strain evidence="3">MB2003</strain>
    </source>
</reference>
<feature type="domain" description="FHA" evidence="1">
    <location>
        <begin position="12"/>
        <end position="44"/>
    </location>
</feature>
<dbReference type="Gene3D" id="2.60.200.20">
    <property type="match status" value="1"/>
</dbReference>
<dbReference type="KEGG" id="bhu:bhn_I1863"/>
<organism evidence="2 3">
    <name type="scientific">Butyrivibrio hungatei</name>
    <dbReference type="NCBI Taxonomy" id="185008"/>
    <lineage>
        <taxon>Bacteria</taxon>
        <taxon>Bacillati</taxon>
        <taxon>Bacillota</taxon>
        <taxon>Clostridia</taxon>
        <taxon>Lachnospirales</taxon>
        <taxon>Lachnospiraceae</taxon>
        <taxon>Butyrivibrio</taxon>
    </lineage>
</organism>
<dbReference type="Pfam" id="PF00498">
    <property type="entry name" value="FHA"/>
    <property type="match status" value="1"/>
</dbReference>
<evidence type="ECO:0000313" key="3">
    <source>
        <dbReference type="Proteomes" id="UP000179284"/>
    </source>
</evidence>
<dbReference type="EMBL" id="CP017831">
    <property type="protein sequence ID" value="AOZ96896.1"/>
    <property type="molecule type" value="Genomic_DNA"/>
</dbReference>
<dbReference type="InterPro" id="IPR008984">
    <property type="entry name" value="SMAD_FHA_dom_sf"/>
</dbReference>
<name>A0A1D9P2S0_9FIRM</name>
<gene>
    <name evidence="2" type="ORF">bhn_I1863</name>
</gene>